<reference evidence="2" key="1">
    <citation type="journal article" date="2019" name="Int. J. Syst. Evol. Microbiol.">
        <title>The Global Catalogue of Microorganisms (GCM) 10K type strain sequencing project: providing services to taxonomists for standard genome sequencing and annotation.</title>
        <authorList>
            <consortium name="The Broad Institute Genomics Platform"/>
            <consortium name="The Broad Institute Genome Sequencing Center for Infectious Disease"/>
            <person name="Wu L."/>
            <person name="Ma J."/>
        </authorList>
    </citation>
    <scope>NUCLEOTIDE SEQUENCE [LARGE SCALE GENOMIC DNA]</scope>
    <source>
        <strain evidence="2">CCUG 56401</strain>
    </source>
</reference>
<sequence>MGDGEADLRSDLIDLTEVDLARLAELPSSALAVSLRRILQDDGTSPDQYASFQNTI</sequence>
<gene>
    <name evidence="1" type="primary">fxsA</name>
    <name evidence="1" type="ORF">ACFQ16_25320</name>
</gene>
<evidence type="ECO:0000313" key="1">
    <source>
        <dbReference type="EMBL" id="MFD0923080.1"/>
    </source>
</evidence>
<proteinExistence type="predicted"/>
<dbReference type="EMBL" id="JBHTIW010000028">
    <property type="protein sequence ID" value="MFD0923080.1"/>
    <property type="molecule type" value="Genomic_DNA"/>
</dbReference>
<dbReference type="RefSeq" id="WP_263254130.1">
    <property type="nucleotide sequence ID" value="NZ_BAABLT010000021.1"/>
</dbReference>
<keyword evidence="2" id="KW-1185">Reference proteome</keyword>
<organism evidence="1 2">
    <name type="scientific">Saccharopolyspora rosea</name>
    <dbReference type="NCBI Taxonomy" id="524884"/>
    <lineage>
        <taxon>Bacteria</taxon>
        <taxon>Bacillati</taxon>
        <taxon>Actinomycetota</taxon>
        <taxon>Actinomycetes</taxon>
        <taxon>Pseudonocardiales</taxon>
        <taxon>Pseudonocardiaceae</taxon>
        <taxon>Saccharopolyspora</taxon>
    </lineage>
</organism>
<name>A0ABW3FY17_9PSEU</name>
<protein>
    <submittedName>
        <fullName evidence="1">FxSxx-COOH cyclophane-containing RiPP peptide</fullName>
    </submittedName>
</protein>
<evidence type="ECO:0000313" key="2">
    <source>
        <dbReference type="Proteomes" id="UP001597018"/>
    </source>
</evidence>
<dbReference type="Proteomes" id="UP001597018">
    <property type="component" value="Unassembled WGS sequence"/>
</dbReference>
<dbReference type="NCBIfam" id="TIGR04268">
    <property type="entry name" value="FxSxx-COOH"/>
    <property type="match status" value="1"/>
</dbReference>
<comment type="caution">
    <text evidence="1">The sequence shown here is derived from an EMBL/GenBank/DDBJ whole genome shotgun (WGS) entry which is preliminary data.</text>
</comment>
<accession>A0ABW3FY17</accession>
<dbReference type="InterPro" id="IPR026334">
    <property type="entry name" value="FxSxx-COOH"/>
</dbReference>